<protein>
    <submittedName>
        <fullName evidence="2">Uncharacterized protein</fullName>
    </submittedName>
</protein>
<evidence type="ECO:0000256" key="1">
    <source>
        <dbReference type="SAM" id="Phobius"/>
    </source>
</evidence>
<evidence type="ECO:0000313" key="3">
    <source>
        <dbReference type="Proteomes" id="UP000230886"/>
    </source>
</evidence>
<feature type="transmembrane region" description="Helical" evidence="1">
    <location>
        <begin position="69"/>
        <end position="88"/>
    </location>
</feature>
<proteinExistence type="predicted"/>
<dbReference type="EMBL" id="NOVD01000108">
    <property type="protein sequence ID" value="PCK21420.1"/>
    <property type="molecule type" value="Genomic_DNA"/>
</dbReference>
<gene>
    <name evidence="2" type="ORF">CHR55_33875</name>
</gene>
<comment type="caution">
    <text evidence="2">The sequence shown here is derived from an EMBL/GenBank/DDBJ whole genome shotgun (WGS) entry which is preliminary data.</text>
</comment>
<name>A0A2A5IVT4_RHOSG</name>
<sequence length="99" mass="11000">MYVSLRRAVEAQLQRMAEGRADGVITVDYVAYYHFAAGEFVCCDMRCHSRQNRNAATWNGTVRNRALRIFFCAGAVALVPLFAVGISAPPALVRCLRFA</sequence>
<reference evidence="2 3" key="1">
    <citation type="submission" date="2017-07" db="EMBL/GenBank/DDBJ databases">
        <title>Draft sequence of Rhodococcus enclensis 23b-28.</title>
        <authorList>
            <person name="Besaury L."/>
            <person name="Sancelme M."/>
            <person name="Amato P."/>
            <person name="Lallement A."/>
            <person name="Delort A.-M."/>
        </authorList>
    </citation>
    <scope>NUCLEOTIDE SEQUENCE [LARGE SCALE GENOMIC DNA]</scope>
    <source>
        <strain evidence="2 3">23b-28</strain>
    </source>
</reference>
<keyword evidence="1" id="KW-1133">Transmembrane helix</keyword>
<evidence type="ECO:0000313" key="2">
    <source>
        <dbReference type="EMBL" id="PCK21420.1"/>
    </source>
</evidence>
<dbReference type="AlphaFoldDB" id="A0A2A5IVT4"/>
<accession>A0A2A5IVT4</accession>
<keyword evidence="1" id="KW-0472">Membrane</keyword>
<organism evidence="2 3">
    <name type="scientific">Rhodococcus qingshengii</name>
    <dbReference type="NCBI Taxonomy" id="334542"/>
    <lineage>
        <taxon>Bacteria</taxon>
        <taxon>Bacillati</taxon>
        <taxon>Actinomycetota</taxon>
        <taxon>Actinomycetes</taxon>
        <taxon>Mycobacteriales</taxon>
        <taxon>Nocardiaceae</taxon>
        <taxon>Rhodococcus</taxon>
        <taxon>Rhodococcus erythropolis group</taxon>
    </lineage>
</organism>
<dbReference type="Proteomes" id="UP000230886">
    <property type="component" value="Unassembled WGS sequence"/>
</dbReference>
<keyword evidence="1" id="KW-0812">Transmembrane</keyword>